<dbReference type="HAMAP" id="MF_01043">
    <property type="entry name" value="PlsY"/>
    <property type="match status" value="1"/>
</dbReference>
<evidence type="ECO:0000313" key="12">
    <source>
        <dbReference type="Proteomes" id="UP000000378"/>
    </source>
</evidence>
<evidence type="ECO:0000256" key="5">
    <source>
        <dbReference type="ARBA" id="ARBA00022989"/>
    </source>
</evidence>
<accession>D7CNF0</accession>
<dbReference type="GO" id="GO:0005886">
    <property type="term" value="C:plasma membrane"/>
    <property type="evidence" value="ECO:0007669"/>
    <property type="project" value="UniProtKB-SubCell"/>
</dbReference>
<evidence type="ECO:0000313" key="11">
    <source>
        <dbReference type="EMBL" id="ADI02235.1"/>
    </source>
</evidence>
<evidence type="ECO:0000256" key="7">
    <source>
        <dbReference type="ARBA" id="ARBA00023136"/>
    </source>
</evidence>
<feature type="transmembrane region" description="Helical" evidence="10">
    <location>
        <begin position="152"/>
        <end position="173"/>
    </location>
</feature>
<gene>
    <name evidence="10" type="primary">plsY</name>
    <name evidence="11" type="ordered locus">Slip_1472</name>
</gene>
<evidence type="ECO:0000256" key="1">
    <source>
        <dbReference type="ARBA" id="ARBA00022475"/>
    </source>
</evidence>
<comment type="catalytic activity">
    <reaction evidence="10">
        <text>an acyl phosphate + sn-glycerol 3-phosphate = a 1-acyl-sn-glycero-3-phosphate + phosphate</text>
        <dbReference type="Rhea" id="RHEA:34075"/>
        <dbReference type="ChEBI" id="CHEBI:43474"/>
        <dbReference type="ChEBI" id="CHEBI:57597"/>
        <dbReference type="ChEBI" id="CHEBI:57970"/>
        <dbReference type="ChEBI" id="CHEBI:59918"/>
        <dbReference type="EC" id="2.3.1.275"/>
    </reaction>
</comment>
<comment type="similarity">
    <text evidence="10">Belongs to the PlsY family.</text>
</comment>
<dbReference type="Pfam" id="PF02660">
    <property type="entry name" value="G3P_acyltransf"/>
    <property type="match status" value="1"/>
</dbReference>
<keyword evidence="12" id="KW-1185">Reference proteome</keyword>
<evidence type="ECO:0000256" key="4">
    <source>
        <dbReference type="ARBA" id="ARBA00022692"/>
    </source>
</evidence>
<keyword evidence="2 10" id="KW-0444">Lipid biosynthesis</keyword>
<dbReference type="Proteomes" id="UP000000378">
    <property type="component" value="Chromosome"/>
</dbReference>
<comment type="pathway">
    <text evidence="10">Lipid metabolism; phospholipid metabolism.</text>
</comment>
<feature type="transmembrane region" description="Helical" evidence="10">
    <location>
        <begin position="110"/>
        <end position="132"/>
    </location>
</feature>
<keyword evidence="4 10" id="KW-0812">Transmembrane</keyword>
<name>D7CNF0_SYNLT</name>
<dbReference type="NCBIfam" id="TIGR00023">
    <property type="entry name" value="glycerol-3-phosphate 1-O-acyltransferase PlsY"/>
    <property type="match status" value="1"/>
</dbReference>
<evidence type="ECO:0000256" key="2">
    <source>
        <dbReference type="ARBA" id="ARBA00022516"/>
    </source>
</evidence>
<evidence type="ECO:0000256" key="3">
    <source>
        <dbReference type="ARBA" id="ARBA00022679"/>
    </source>
</evidence>
<proteinExistence type="inferred from homology"/>
<organism evidence="11 12">
    <name type="scientific">Syntrophothermus lipocalidus (strain DSM 12680 / TGB-C1)</name>
    <dbReference type="NCBI Taxonomy" id="643648"/>
    <lineage>
        <taxon>Bacteria</taxon>
        <taxon>Bacillati</taxon>
        <taxon>Bacillota</taxon>
        <taxon>Clostridia</taxon>
        <taxon>Eubacteriales</taxon>
        <taxon>Syntrophomonadaceae</taxon>
        <taxon>Syntrophothermus</taxon>
    </lineage>
</organism>
<dbReference type="EC" id="2.3.1.275" evidence="10"/>
<keyword evidence="5 10" id="KW-1133">Transmembrane helix</keyword>
<dbReference type="InterPro" id="IPR003811">
    <property type="entry name" value="G3P_acylTferase_PlsY"/>
</dbReference>
<comment type="function">
    <text evidence="10">Catalyzes the transfer of an acyl group from acyl-phosphate (acyl-PO(4)) to glycerol-3-phosphate (G3P) to form lysophosphatidic acid (LPA). This enzyme utilizes acyl-phosphate as fatty acyl donor, but not acyl-CoA or acyl-ACP.</text>
</comment>
<keyword evidence="3 10" id="KW-0808">Transferase</keyword>
<dbReference type="UniPathway" id="UPA00085"/>
<evidence type="ECO:0000256" key="8">
    <source>
        <dbReference type="ARBA" id="ARBA00023209"/>
    </source>
</evidence>
<keyword evidence="1 10" id="KW-1003">Cell membrane</keyword>
<evidence type="ECO:0000256" key="6">
    <source>
        <dbReference type="ARBA" id="ARBA00023098"/>
    </source>
</evidence>
<keyword evidence="7 10" id="KW-0472">Membrane</keyword>
<keyword evidence="9 10" id="KW-1208">Phospholipid metabolism</keyword>
<reference evidence="12" key="1">
    <citation type="journal article" date="2010" name="Stand. Genomic Sci.">
        <title>Complete genome sequence of Syntrophothermus lipocalidus type strain (TGB-C1T).</title>
        <authorList>
            <consortium name="US DOE Joint Genome Institute (JGI-PGF)"/>
            <person name="Djao O."/>
            <person name="Zhang X."/>
            <person name="Lucas S."/>
            <person name="Lapidus A."/>
            <person name="Glavina Del Rio T."/>
            <person name="Nolan M."/>
            <person name="Tice H."/>
            <person name="Cheng J."/>
            <person name="Han C."/>
            <person name="Tapia R."/>
            <person name="Goodwin L."/>
            <person name="Pitluck S."/>
            <person name="Liolios K."/>
            <person name="Ivanova N."/>
            <person name="Mavromatis K."/>
            <person name="Mikhailova N."/>
            <person name="Ovchinnikova G."/>
            <person name="Pati A."/>
            <person name="Brambilla E."/>
            <person name="Chen A."/>
            <person name="Palaniappan K."/>
            <person name="Land M."/>
            <person name="Hauser L."/>
            <person name="Chang Y."/>
            <person name="Jeffries C."/>
            <person name="Rohde M."/>
            <person name="Sikorski J."/>
            <person name="Spring S."/>
            <person name="Goker M."/>
            <person name="Detter J."/>
            <person name="Woyke T."/>
            <person name="Bristow J."/>
            <person name="Eisen J."/>
            <person name="Markowitz V."/>
            <person name="Hugenholtz P."/>
            <person name="Kyrpides N."/>
            <person name="Klenk H."/>
        </authorList>
    </citation>
    <scope>NUCLEOTIDE SEQUENCE [LARGE SCALE GENOMIC DNA]</scope>
    <source>
        <strain evidence="12">DSM 12680 / TGB-C1</strain>
    </source>
</reference>
<dbReference type="STRING" id="643648.Slip_1472"/>
<dbReference type="PANTHER" id="PTHR30309:SF0">
    <property type="entry name" value="GLYCEROL-3-PHOSPHATE ACYLTRANSFERASE-RELATED"/>
    <property type="match status" value="1"/>
</dbReference>
<feature type="transmembrane region" description="Helical" evidence="10">
    <location>
        <begin position="76"/>
        <end position="98"/>
    </location>
</feature>
<protein>
    <recommendedName>
        <fullName evidence="10">Glycerol-3-phosphate acyltransferase</fullName>
    </recommendedName>
    <alternativeName>
        <fullName evidence="10">Acyl-PO4 G3P acyltransferase</fullName>
    </alternativeName>
    <alternativeName>
        <fullName evidence="10">Acyl-phosphate--glycerol-3-phosphate acyltransferase</fullName>
    </alternativeName>
    <alternativeName>
        <fullName evidence="10">G3P acyltransferase</fullName>
        <shortName evidence="10">GPAT</shortName>
        <ecNumber evidence="10">2.3.1.275</ecNumber>
    </alternativeName>
    <alternativeName>
        <fullName evidence="10">Lysophosphatidic acid synthase</fullName>
        <shortName evidence="10">LPA synthase</shortName>
    </alternativeName>
</protein>
<sequence>MNVLVVLAAYLIGAIPFSYLVGKCFAEVDVRARGSGNVGATNVLRTAGVKCGLLAAALDIAKGIFPAWLGMVQGGVPLACVCGVVAVIGHCWPVFLKFKGGKGVATSGGVLIYLVPKAAVFLIILFLVTVAVSRIVSLGSLAAAVINPIMVAVIYQSWVLVLAGFVLTLIVVYKHRENIERLRRGQEPRLGRGSLGG</sequence>
<comment type="subunit">
    <text evidence="10">Probably interacts with PlsX.</text>
</comment>
<comment type="caution">
    <text evidence="10">Lacks conserved residue(s) required for the propagation of feature annotation.</text>
</comment>
<dbReference type="EMBL" id="CP002048">
    <property type="protein sequence ID" value="ADI02235.1"/>
    <property type="molecule type" value="Genomic_DNA"/>
</dbReference>
<dbReference type="GO" id="GO:0008654">
    <property type="term" value="P:phospholipid biosynthetic process"/>
    <property type="evidence" value="ECO:0007669"/>
    <property type="project" value="UniProtKB-UniRule"/>
</dbReference>
<dbReference type="HOGENOM" id="CLU_081254_7_1_9"/>
<comment type="subcellular location">
    <subcellularLocation>
        <location evidence="10">Cell membrane</location>
        <topology evidence="10">Multi-pass membrane protein</topology>
    </subcellularLocation>
</comment>
<dbReference type="eggNOG" id="COG0344">
    <property type="taxonomic scope" value="Bacteria"/>
</dbReference>
<dbReference type="AlphaFoldDB" id="D7CNF0"/>
<reference evidence="11 12" key="2">
    <citation type="journal article" date="2010" name="Stand. Genomic Sci.">
        <title>Complete genome sequence of Syntrophothermus lipocalidus type strain (TGB-C1).</title>
        <authorList>
            <person name="Djao O.D."/>
            <person name="Zhang X."/>
            <person name="Lucas S."/>
            <person name="Lapidus A."/>
            <person name="Del Rio T.G."/>
            <person name="Nolan M."/>
            <person name="Tice H."/>
            <person name="Cheng J.F."/>
            <person name="Han C."/>
            <person name="Tapia R."/>
            <person name="Goodwin L."/>
            <person name="Pitluck S."/>
            <person name="Liolios K."/>
            <person name="Ivanova N."/>
            <person name="Mavromatis K."/>
            <person name="Mikhailova N."/>
            <person name="Ovchinnikova G."/>
            <person name="Pati A."/>
            <person name="Brambilla E."/>
            <person name="Chen A."/>
            <person name="Palaniappan K."/>
            <person name="Land M."/>
            <person name="Hauser L."/>
            <person name="Chang Y.J."/>
            <person name="Jeffries C.D."/>
            <person name="Rohde M."/>
            <person name="Sikorski J."/>
            <person name="Spring S."/>
            <person name="Goker M."/>
            <person name="Detter J.C."/>
            <person name="Woyke T."/>
            <person name="Bristow J."/>
            <person name="Eisen J.A."/>
            <person name="Markowitz V."/>
            <person name="Hugenholtz P."/>
            <person name="Kyrpides N.C."/>
            <person name="Klenk H.P."/>
        </authorList>
    </citation>
    <scope>NUCLEOTIDE SEQUENCE [LARGE SCALE GENOMIC DNA]</scope>
    <source>
        <strain evidence="12">DSM 12680 / TGB-C1</strain>
    </source>
</reference>
<dbReference type="PANTHER" id="PTHR30309">
    <property type="entry name" value="INNER MEMBRANE PROTEIN YGIH"/>
    <property type="match status" value="1"/>
</dbReference>
<dbReference type="GO" id="GO:0043772">
    <property type="term" value="F:acyl-phosphate glycerol-3-phosphate acyltransferase activity"/>
    <property type="evidence" value="ECO:0007669"/>
    <property type="project" value="UniProtKB-UniRule"/>
</dbReference>
<dbReference type="SMART" id="SM01207">
    <property type="entry name" value="G3P_acyltransf"/>
    <property type="match status" value="1"/>
</dbReference>
<dbReference type="RefSeq" id="WP_013175637.1">
    <property type="nucleotide sequence ID" value="NC_014220.1"/>
</dbReference>
<keyword evidence="6 10" id="KW-0443">Lipid metabolism</keyword>
<dbReference type="KEGG" id="slp:Slip_1472"/>
<evidence type="ECO:0000256" key="9">
    <source>
        <dbReference type="ARBA" id="ARBA00023264"/>
    </source>
</evidence>
<evidence type="ECO:0000256" key="10">
    <source>
        <dbReference type="HAMAP-Rule" id="MF_01043"/>
    </source>
</evidence>
<keyword evidence="8 10" id="KW-0594">Phospholipid biosynthesis</keyword>